<sequence length="60" mass="7098">MYSSEIGFETDFKVRKQVFFCKDDLSEEVYSFAEELKSVSSYFSSLRERFVLSLSEILFC</sequence>
<accession>A0A1D7UZB0</accession>
<dbReference type="AlphaFoldDB" id="A0A1D7UZB0"/>
<evidence type="ECO:0000313" key="2">
    <source>
        <dbReference type="Proteomes" id="UP000094197"/>
    </source>
</evidence>
<evidence type="ECO:0000313" key="1">
    <source>
        <dbReference type="EMBL" id="AOP34909.1"/>
    </source>
</evidence>
<reference evidence="1 2" key="1">
    <citation type="submission" date="2016-04" db="EMBL/GenBank/DDBJ databases">
        <title>Complete genome seqeunce of Leptospira alstonii serovar Room22.</title>
        <authorList>
            <person name="Nally J.E."/>
            <person name="Bayles D.O."/>
            <person name="Hurley D."/>
            <person name="Fanning S."/>
            <person name="McMahon B.J."/>
            <person name="Arent Z."/>
        </authorList>
    </citation>
    <scope>NUCLEOTIDE SEQUENCE [LARGE SCALE GENOMIC DNA]</scope>
    <source>
        <strain evidence="1 2">GWTS #1</strain>
    </source>
</reference>
<dbReference type="KEGG" id="laj:A0128_14280"/>
<keyword evidence="2" id="KW-1185">Reference proteome</keyword>
<name>A0A1D7UZB0_9LEPT</name>
<dbReference type="Proteomes" id="UP000094197">
    <property type="component" value="Chromosome 1"/>
</dbReference>
<organism evidence="1 2">
    <name type="scientific">Leptospira tipperaryensis</name>
    <dbReference type="NCBI Taxonomy" id="2564040"/>
    <lineage>
        <taxon>Bacteria</taxon>
        <taxon>Pseudomonadati</taxon>
        <taxon>Spirochaetota</taxon>
        <taxon>Spirochaetia</taxon>
        <taxon>Leptospirales</taxon>
        <taxon>Leptospiraceae</taxon>
        <taxon>Leptospira</taxon>
    </lineage>
</organism>
<proteinExistence type="predicted"/>
<gene>
    <name evidence="1" type="ORF">A0128_14280</name>
</gene>
<protein>
    <submittedName>
        <fullName evidence="1">Uncharacterized protein</fullName>
    </submittedName>
</protein>
<dbReference type="EMBL" id="CP015217">
    <property type="protein sequence ID" value="AOP34909.1"/>
    <property type="molecule type" value="Genomic_DNA"/>
</dbReference>